<protein>
    <submittedName>
        <fullName evidence="2">Small secreted protein</fullName>
    </submittedName>
</protein>
<proteinExistence type="predicted"/>
<organism evidence="2 3">
    <name type="scientific">Variovorax soli</name>
    <dbReference type="NCBI Taxonomy" id="376815"/>
    <lineage>
        <taxon>Bacteria</taxon>
        <taxon>Pseudomonadati</taxon>
        <taxon>Pseudomonadota</taxon>
        <taxon>Betaproteobacteria</taxon>
        <taxon>Burkholderiales</taxon>
        <taxon>Comamonadaceae</taxon>
        <taxon>Variovorax</taxon>
    </lineage>
</organism>
<keyword evidence="3" id="KW-1185">Reference proteome</keyword>
<gene>
    <name evidence="2" type="ORF">J2739_001770</name>
</gene>
<dbReference type="EMBL" id="JAVDRF010000003">
    <property type="protein sequence ID" value="MDR6536000.1"/>
    <property type="molecule type" value="Genomic_DNA"/>
</dbReference>
<comment type="caution">
    <text evidence="2">The sequence shown here is derived from an EMBL/GenBank/DDBJ whole genome shotgun (WGS) entry which is preliminary data.</text>
</comment>
<accession>A0ABU1NC11</accession>
<feature type="chain" id="PRO_5045763432" evidence="1">
    <location>
        <begin position="19"/>
        <end position="106"/>
    </location>
</feature>
<reference evidence="2 3" key="1">
    <citation type="submission" date="2023-07" db="EMBL/GenBank/DDBJ databases">
        <title>Sorghum-associated microbial communities from plants grown in Nebraska, USA.</title>
        <authorList>
            <person name="Schachtman D."/>
        </authorList>
    </citation>
    <scope>NUCLEOTIDE SEQUENCE [LARGE SCALE GENOMIC DNA]</scope>
    <source>
        <strain evidence="2 3">DS1781</strain>
    </source>
</reference>
<keyword evidence="1" id="KW-0732">Signal</keyword>
<evidence type="ECO:0000256" key="1">
    <source>
        <dbReference type="SAM" id="SignalP"/>
    </source>
</evidence>
<name>A0ABU1NC11_9BURK</name>
<dbReference type="Proteomes" id="UP001184230">
    <property type="component" value="Unassembled WGS sequence"/>
</dbReference>
<sequence length="106" mass="11618">MNASLSAPALALSCALLAACNAQPGILYTTEGARFDVMSLTDAQGDCEGLARVAYLTWWGLETLKGCWMRERGEIVARFPGMDDKRVPIGEFQRTELAEYRGDTLN</sequence>
<evidence type="ECO:0000313" key="2">
    <source>
        <dbReference type="EMBL" id="MDR6536000.1"/>
    </source>
</evidence>
<evidence type="ECO:0000313" key="3">
    <source>
        <dbReference type="Proteomes" id="UP001184230"/>
    </source>
</evidence>
<feature type="signal peptide" evidence="1">
    <location>
        <begin position="1"/>
        <end position="18"/>
    </location>
</feature>
<dbReference type="RefSeq" id="WP_309900589.1">
    <property type="nucleotide sequence ID" value="NZ_JAVDRF010000003.1"/>
</dbReference>